<evidence type="ECO:0000313" key="1">
    <source>
        <dbReference type="EMBL" id="KZT74880.1"/>
    </source>
</evidence>
<reference evidence="1 2" key="1">
    <citation type="journal article" date="2016" name="Mol. Biol. Evol.">
        <title>Comparative Genomics of Early-Diverging Mushroom-Forming Fungi Provides Insights into the Origins of Lignocellulose Decay Capabilities.</title>
        <authorList>
            <person name="Nagy L.G."/>
            <person name="Riley R."/>
            <person name="Tritt A."/>
            <person name="Adam C."/>
            <person name="Daum C."/>
            <person name="Floudas D."/>
            <person name="Sun H."/>
            <person name="Yadav J.S."/>
            <person name="Pangilinan J."/>
            <person name="Larsson K.H."/>
            <person name="Matsuura K."/>
            <person name="Barry K."/>
            <person name="Labutti K."/>
            <person name="Kuo R."/>
            <person name="Ohm R.A."/>
            <person name="Bhattacharya S.S."/>
            <person name="Shirouzu T."/>
            <person name="Yoshinaga Y."/>
            <person name="Martin F.M."/>
            <person name="Grigoriev I.V."/>
            <person name="Hibbett D.S."/>
        </authorList>
    </citation>
    <scope>NUCLEOTIDE SEQUENCE [LARGE SCALE GENOMIC DNA]</scope>
    <source>
        <strain evidence="1 2">L-15889</strain>
    </source>
</reference>
<dbReference type="EMBL" id="KV429032">
    <property type="protein sequence ID" value="KZT74880.1"/>
    <property type="molecule type" value="Genomic_DNA"/>
</dbReference>
<accession>A0A165UGL3</accession>
<evidence type="ECO:0000313" key="2">
    <source>
        <dbReference type="Proteomes" id="UP000076727"/>
    </source>
</evidence>
<gene>
    <name evidence="1" type="ORF">DAEQUDRAFT_720063</name>
</gene>
<protein>
    <submittedName>
        <fullName evidence="1">Uncharacterized protein</fullName>
    </submittedName>
</protein>
<sequence>MVQKIEPGKVGVRLLAFSSLASSIHSRAIYESDARHVTSSVTRTTSQEPSVNQKYPRRSHRCMCAPSVHVTQKYYSHD</sequence>
<name>A0A165UGL3_9APHY</name>
<organism evidence="1 2">
    <name type="scientific">Daedalea quercina L-15889</name>
    <dbReference type="NCBI Taxonomy" id="1314783"/>
    <lineage>
        <taxon>Eukaryota</taxon>
        <taxon>Fungi</taxon>
        <taxon>Dikarya</taxon>
        <taxon>Basidiomycota</taxon>
        <taxon>Agaricomycotina</taxon>
        <taxon>Agaricomycetes</taxon>
        <taxon>Polyporales</taxon>
        <taxon>Fomitopsis</taxon>
    </lineage>
</organism>
<proteinExistence type="predicted"/>
<dbReference type="Proteomes" id="UP000076727">
    <property type="component" value="Unassembled WGS sequence"/>
</dbReference>
<dbReference type="AlphaFoldDB" id="A0A165UGL3"/>
<keyword evidence="2" id="KW-1185">Reference proteome</keyword>